<evidence type="ECO:0000256" key="2">
    <source>
        <dbReference type="ARBA" id="ARBA00022692"/>
    </source>
</evidence>
<reference evidence="7 8" key="1">
    <citation type="submission" date="2019-02" db="EMBL/GenBank/DDBJ databases">
        <title>Genomic Encyclopedia of Type Strains, Phase IV (KMG-IV): sequencing the most valuable type-strain genomes for metagenomic binning, comparative biology and taxonomic classification.</title>
        <authorList>
            <person name="Goeker M."/>
        </authorList>
    </citation>
    <scope>NUCLEOTIDE SEQUENCE [LARGE SCALE GENOMIC DNA]</scope>
    <source>
        <strain evidence="7 8">DSM 45622</strain>
    </source>
</reference>
<feature type="transmembrane region" description="Helical" evidence="6">
    <location>
        <begin position="115"/>
        <end position="138"/>
    </location>
</feature>
<feature type="region of interest" description="Disordered" evidence="5">
    <location>
        <begin position="1"/>
        <end position="41"/>
    </location>
</feature>
<evidence type="ECO:0000256" key="1">
    <source>
        <dbReference type="ARBA" id="ARBA00004141"/>
    </source>
</evidence>
<evidence type="ECO:0000256" key="4">
    <source>
        <dbReference type="ARBA" id="ARBA00023136"/>
    </source>
</evidence>
<dbReference type="RefSeq" id="WP_165400181.1">
    <property type="nucleotide sequence ID" value="NZ_SGXD01000002.1"/>
</dbReference>
<sequence length="156" mass="16333">MSEGPSFEKPPTPPGAYAPPPGPPPGPAWGPPPGYGRPPTAQEDRMWALGAHLSGLVASLVLFGFLGPLVVLLVQGPRSPWVRRHAVEALNFWILLFGVGVLGIVVSVLTLGFGLLLVIPVGLLVMVLAVVFSVQGAVAASNGLDYRYPVNLRIVS</sequence>
<evidence type="ECO:0000256" key="3">
    <source>
        <dbReference type="ARBA" id="ARBA00022989"/>
    </source>
</evidence>
<evidence type="ECO:0008006" key="9">
    <source>
        <dbReference type="Google" id="ProtNLM"/>
    </source>
</evidence>
<keyword evidence="3 6" id="KW-1133">Transmembrane helix</keyword>
<comment type="caution">
    <text evidence="7">The sequence shown here is derived from an EMBL/GenBank/DDBJ whole genome shotgun (WGS) entry which is preliminary data.</text>
</comment>
<comment type="subcellular location">
    <subcellularLocation>
        <location evidence="1">Membrane</location>
        <topology evidence="1">Multi-pass membrane protein</topology>
    </subcellularLocation>
</comment>
<feature type="transmembrane region" description="Helical" evidence="6">
    <location>
        <begin position="86"/>
        <end position="109"/>
    </location>
</feature>
<feature type="compositionally biased region" description="Pro residues" evidence="5">
    <location>
        <begin position="8"/>
        <end position="36"/>
    </location>
</feature>
<evidence type="ECO:0000256" key="5">
    <source>
        <dbReference type="SAM" id="MobiDB-lite"/>
    </source>
</evidence>
<evidence type="ECO:0000256" key="6">
    <source>
        <dbReference type="SAM" id="Phobius"/>
    </source>
</evidence>
<keyword evidence="8" id="KW-1185">Reference proteome</keyword>
<proteinExistence type="predicted"/>
<dbReference type="AlphaFoldDB" id="A0A4Q7NRQ5"/>
<dbReference type="InterPro" id="IPR019109">
    <property type="entry name" value="MamF_MmsF"/>
</dbReference>
<protein>
    <recommendedName>
        <fullName evidence="9">Tic20 family protein</fullName>
    </recommendedName>
</protein>
<keyword evidence="4 6" id="KW-0472">Membrane</keyword>
<evidence type="ECO:0000313" key="7">
    <source>
        <dbReference type="EMBL" id="RZS89741.1"/>
    </source>
</evidence>
<dbReference type="Proteomes" id="UP000293638">
    <property type="component" value="Unassembled WGS sequence"/>
</dbReference>
<keyword evidence="2 6" id="KW-0812">Transmembrane</keyword>
<accession>A0A4Q7NRQ5</accession>
<dbReference type="EMBL" id="SGXD01000002">
    <property type="protein sequence ID" value="RZS89741.1"/>
    <property type="molecule type" value="Genomic_DNA"/>
</dbReference>
<gene>
    <name evidence="7" type="ORF">EV189_1514</name>
</gene>
<evidence type="ECO:0000313" key="8">
    <source>
        <dbReference type="Proteomes" id="UP000293638"/>
    </source>
</evidence>
<feature type="transmembrane region" description="Helical" evidence="6">
    <location>
        <begin position="53"/>
        <end position="74"/>
    </location>
</feature>
<organism evidence="7 8">
    <name type="scientific">Motilibacter rhizosphaerae</name>
    <dbReference type="NCBI Taxonomy" id="598652"/>
    <lineage>
        <taxon>Bacteria</taxon>
        <taxon>Bacillati</taxon>
        <taxon>Actinomycetota</taxon>
        <taxon>Actinomycetes</taxon>
        <taxon>Motilibacterales</taxon>
        <taxon>Motilibacteraceae</taxon>
        <taxon>Motilibacter</taxon>
    </lineage>
</organism>
<name>A0A4Q7NRQ5_9ACTN</name>
<dbReference type="Pfam" id="PF09685">
    <property type="entry name" value="MamF_MmsF"/>
    <property type="match status" value="1"/>
</dbReference>